<dbReference type="OrthoDB" id="2328499at2759"/>
<keyword evidence="2" id="KW-1185">Reference proteome</keyword>
<reference evidence="1" key="1">
    <citation type="submission" date="2021-06" db="EMBL/GenBank/DDBJ databases">
        <authorList>
            <person name="Kallberg Y."/>
            <person name="Tangrot J."/>
            <person name="Rosling A."/>
        </authorList>
    </citation>
    <scope>NUCLEOTIDE SEQUENCE</scope>
    <source>
        <strain evidence="1">FL966</strain>
    </source>
</reference>
<dbReference type="AlphaFoldDB" id="A0A9N9NZF9"/>
<gene>
    <name evidence="1" type="ORF">CPELLU_LOCUS15850</name>
</gene>
<comment type="caution">
    <text evidence="1">The sequence shown here is derived from an EMBL/GenBank/DDBJ whole genome shotgun (WGS) entry which is preliminary data.</text>
</comment>
<name>A0A9N9NZF9_9GLOM</name>
<protein>
    <submittedName>
        <fullName evidence="1">17752_t:CDS:1</fullName>
    </submittedName>
</protein>
<dbReference type="Proteomes" id="UP000789759">
    <property type="component" value="Unassembled WGS sequence"/>
</dbReference>
<feature type="non-terminal residue" evidence="1">
    <location>
        <position position="256"/>
    </location>
</feature>
<evidence type="ECO:0000313" key="1">
    <source>
        <dbReference type="EMBL" id="CAG8770553.1"/>
    </source>
</evidence>
<proteinExistence type="predicted"/>
<organism evidence="1 2">
    <name type="scientific">Cetraspora pellucida</name>
    <dbReference type="NCBI Taxonomy" id="1433469"/>
    <lineage>
        <taxon>Eukaryota</taxon>
        <taxon>Fungi</taxon>
        <taxon>Fungi incertae sedis</taxon>
        <taxon>Mucoromycota</taxon>
        <taxon>Glomeromycotina</taxon>
        <taxon>Glomeromycetes</taxon>
        <taxon>Diversisporales</taxon>
        <taxon>Gigasporaceae</taxon>
        <taxon>Cetraspora</taxon>
    </lineage>
</organism>
<accession>A0A9N9NZF9</accession>
<evidence type="ECO:0000313" key="2">
    <source>
        <dbReference type="Proteomes" id="UP000789759"/>
    </source>
</evidence>
<sequence length="256" mass="29689">EARDTYKAEILKDGLNLLPNYYEDGNFPSVPWHAHNILVSFIKNGRNMSSKQLYEYYAINNEFPKWINDLFRGELHALFIQCRNLDDSKSNAVIKKFLKILVPEIDDQNFDDAASRFHSIFIECRHVLWTRINKLFEDLQRRAKSNEINKIFAAMTARNVQKVWQQFLVNINISAICEKSTITNNFEKLLSDVVHAGLWTINFFQPKDAQAIFFNLNNNLYTVNLNVLTPSGWNVASSIDLSCYNFTVQKGPEAIK</sequence>
<dbReference type="EMBL" id="CAJVQA010021759">
    <property type="protein sequence ID" value="CAG8770553.1"/>
    <property type="molecule type" value="Genomic_DNA"/>
</dbReference>